<dbReference type="VEuPathDB" id="TriTrypDB:LMJLV39_220006800"/>
<keyword evidence="4" id="KW-1185">Reference proteome</keyword>
<sequence>MTDGSYSYTGSYTGDYSYSYSYSYSDGTGSYTDSTAEKSQGRVPRAAPAAKNTQSKKMPSPSKPEPTKNVESEESYSYSYSAPSSPNEGTAGAAVPAAVNSASKQKRPTNANESDDRSYSYSYTDGDDSYSYSYSDSKAGTASPPALRAPKVEVAGAGQQHTTPAAGHADRSAGATPPPVTSTAAAATNVASTGSYSYSYLDSDDDDGSYTYSYSYSNEGDYTDDSHYYSDGSYYYSNGSYYYSGGSSYYSDSSYYYSDSTSYYSDGSYYYSDGSFYYSDTYSYTGDSSYYYSYSSSVTSGEQRGRRGKPGAETASGSSDYYYSYSSDYADLSDSYYYSSSYTGEDSYYDYSYPSYSYSSYTDSEGIHHHAVDRAKRREAAGGSGTSSYTYSATSKSPTSTSSYAYGSFAAFLLSESRTAAQRELLVLRAPVKDVPHPPQAPNRCFVVFKTTEDAVWAFLQRLMAVQKLYEERRAAAAGQVVAPISFMECAKSPSLCAAGTFGSEAAEQEDTVTPFIPTKDGCFSERSMRIAFRVLRLNHLERREALKNALLPLPMEVMLDIFSTCVAARAKEHVVQAFLAHDTYHSGEMSLTQLCALLRRLGLGTSPIIEGHRISIGVSTEGALEMVVNVEQVVQSGAPAAPVSAKSQKPVNWEVTPVHVLRIIRQSAARNESAPVRWKNSRLYMGRHAIVCNVTTKALFQRLKTYIEAATHLCVLAKVFSIKDAAKGTLTVQYPQFIRSVLLAEPSAHYHADTAAWAAPRKLLYIENVFRAVFHPFGVLRAYAAGRPVPRYHRDWALESTLYSTKDTEEKRRRNVVPGIGTDMRLMPDPSSRPADEVQLSFVLQKVRVPAQLPRYARCFCLVSAVTPANVFLPAVEVPVRLIVASATKCGYYTWMLHDKKHKKRDAVLQFAGSAVDRIYVECCYETHDIWPPENSEDTAASTAPSCTTTVWCAGYAVFAVNGARTAVLPVKAGSLLQEQPYYSTLLGSGVAAGTAASAMMMTPGGNYAKLQNDSYCCASKSSRCCQHRYAADKAHQIKVKVLKSEKPIPGAERLPARYIAFQRHVPMISQLRAAVELVGRETSHVGQAFRQQAVRYIFSVAADPALLDQLCGLWKYRERHWSKAERKNEEHKQRTLLSCVAALYALKNSCAGSQEIFAKSLEKGKPLQMTIDPAAPMVPVRV</sequence>
<dbReference type="KEGG" id="lma:LMJF_22_0170"/>
<reference evidence="3 4" key="1">
    <citation type="journal article" date="2005" name="Science">
        <title>The genome of the kinetoplastid parasite, Leishmania major.</title>
        <authorList>
            <person name="Ivens A.C."/>
            <person name="Peacock C.S."/>
            <person name="Worthey E.A."/>
            <person name="Murphy L."/>
            <person name="Aggarwal G."/>
            <person name="Berriman M."/>
            <person name="Sisk E."/>
            <person name="Rajandream M.A."/>
            <person name="Adlem E."/>
            <person name="Aert R."/>
            <person name="Anupama A."/>
            <person name="Apostolou Z."/>
            <person name="Attipoe P."/>
            <person name="Bason N."/>
            <person name="Bauser C."/>
            <person name="Beck A."/>
            <person name="Beverley S.M."/>
            <person name="Bianchettin G."/>
            <person name="Borzym K."/>
            <person name="Bothe G."/>
            <person name="Bruschi C.V."/>
            <person name="Collins M."/>
            <person name="Cadag E."/>
            <person name="Ciarloni L."/>
            <person name="Clayton C."/>
            <person name="Coulson R.M."/>
            <person name="Cronin A."/>
            <person name="Cruz A.K."/>
            <person name="Davies R.M."/>
            <person name="De Gaudenzi J."/>
            <person name="Dobson D.E."/>
            <person name="Duesterhoeft A."/>
            <person name="Fazelina G."/>
            <person name="Fosker N."/>
            <person name="Frasch A.C."/>
            <person name="Fraser A."/>
            <person name="Fuchs M."/>
            <person name="Gabel C."/>
            <person name="Goble A."/>
            <person name="Goffeau A."/>
            <person name="Harris D."/>
            <person name="Hertz-Fowler C."/>
            <person name="Hilbert H."/>
            <person name="Horn D."/>
            <person name="Huang Y."/>
            <person name="Klages S."/>
            <person name="Knights A."/>
            <person name="Kube M."/>
            <person name="Larke N."/>
            <person name="Litvin L."/>
            <person name="Lord A."/>
            <person name="Louie T."/>
            <person name="Marra M."/>
            <person name="Masuy D."/>
            <person name="Matthews K."/>
            <person name="Michaeli S."/>
            <person name="Mottram J.C."/>
            <person name="Muller-Auer S."/>
            <person name="Munden H."/>
            <person name="Nelson S."/>
            <person name="Norbertczak H."/>
            <person name="Oliver K."/>
            <person name="O'neil S."/>
            <person name="Pentony M."/>
            <person name="Pohl T.M."/>
            <person name="Price C."/>
            <person name="Purnelle B."/>
            <person name="Quail M.A."/>
            <person name="Rabbinowitsch E."/>
            <person name="Reinhardt R."/>
            <person name="Rieger M."/>
            <person name="Rinta J."/>
            <person name="Robben J."/>
            <person name="Robertson L."/>
            <person name="Ruiz J.C."/>
            <person name="Rutter S."/>
            <person name="Saunders D."/>
            <person name="Schafer M."/>
            <person name="Schein J."/>
            <person name="Schwartz D.C."/>
            <person name="Seeger K."/>
            <person name="Seyler A."/>
            <person name="Sharp S."/>
            <person name="Shin H."/>
            <person name="Sivam D."/>
            <person name="Squares R."/>
            <person name="Squares S."/>
            <person name="Tosato V."/>
            <person name="Vogt C."/>
            <person name="Volckaert G."/>
            <person name="Wambutt R."/>
            <person name="Warren T."/>
            <person name="Wedler H."/>
            <person name="Woodward J."/>
            <person name="Zhou S."/>
            <person name="Zimmermann W."/>
            <person name="Smith D.F."/>
            <person name="Blackwell J.M."/>
            <person name="Stuart K.D."/>
            <person name="Barrell B."/>
            <person name="Myler P.J."/>
        </authorList>
    </citation>
    <scope>NUCLEOTIDE SEQUENCE [LARGE SCALE GENOMIC DNA]</scope>
    <source>
        <strain evidence="4">MHOM/IL/81/Friedlin</strain>
    </source>
</reference>
<evidence type="ECO:0000313" key="4">
    <source>
        <dbReference type="Proteomes" id="UP000000542"/>
    </source>
</evidence>
<feature type="domain" description="EF-hand" evidence="2">
    <location>
        <begin position="570"/>
        <end position="605"/>
    </location>
</feature>
<proteinExistence type="predicted"/>
<feature type="compositionally biased region" description="Low complexity" evidence="1">
    <location>
        <begin position="386"/>
        <end position="401"/>
    </location>
</feature>
<dbReference type="OMA" id="MRIAFRV"/>
<name>Q4QBX8_LEIMA</name>
<evidence type="ECO:0000313" key="3">
    <source>
        <dbReference type="EMBL" id="CAJ03853.1"/>
    </source>
</evidence>
<dbReference type="VEuPathDB" id="TriTrypDB:LMJSD75_220006900"/>
<accession>Q4QBX8</accession>
<dbReference type="Proteomes" id="UP000000542">
    <property type="component" value="Chromosome 22"/>
</dbReference>
<evidence type="ECO:0000256" key="1">
    <source>
        <dbReference type="SAM" id="MobiDB-lite"/>
    </source>
</evidence>
<dbReference type="VEuPathDB" id="TriTrypDB:LmjF.22.0170"/>
<dbReference type="eggNOG" id="ENOG502RYT9">
    <property type="taxonomic scope" value="Eukaryota"/>
</dbReference>
<dbReference type="EMBL" id="FR796418">
    <property type="protein sequence ID" value="CAJ03853.1"/>
    <property type="molecule type" value="Genomic_DNA"/>
</dbReference>
<dbReference type="RefSeq" id="XP_001683170.1">
    <property type="nucleotide sequence ID" value="XM_001683118.1"/>
</dbReference>
<dbReference type="PROSITE" id="PS50222">
    <property type="entry name" value="EF_HAND_2"/>
    <property type="match status" value="1"/>
</dbReference>
<dbReference type="GO" id="GO:0005509">
    <property type="term" value="F:calcium ion binding"/>
    <property type="evidence" value="ECO:0007669"/>
    <property type="project" value="InterPro"/>
</dbReference>
<dbReference type="VEuPathDB" id="TriTrypDB:LMJFC_220007700"/>
<dbReference type="InParanoid" id="Q4QBX8"/>
<evidence type="ECO:0000259" key="2">
    <source>
        <dbReference type="PROSITE" id="PS50222"/>
    </source>
</evidence>
<dbReference type="GeneID" id="5651778"/>
<reference evidence="3 4" key="2">
    <citation type="journal article" date="2011" name="Genome Res.">
        <title>Chromosome and gene copy number variation allow major structural change between species and strains of Leishmania.</title>
        <authorList>
            <person name="Rogers M.B."/>
            <person name="Hilley J.D."/>
            <person name="Dickens N.J."/>
            <person name="Wilkes J."/>
            <person name="Bates P.A."/>
            <person name="Depledge D.P."/>
            <person name="Harris D."/>
            <person name="Her Y."/>
            <person name="Herzyk P."/>
            <person name="Imamura H."/>
            <person name="Otto T.D."/>
            <person name="Sanders M."/>
            <person name="Seeger K."/>
            <person name="Dujardin J.C."/>
            <person name="Berriman M."/>
            <person name="Smith D.F."/>
            <person name="Hertz-Fowler C."/>
            <person name="Mottram J.C."/>
        </authorList>
    </citation>
    <scope>NUCLEOTIDE SEQUENCE [LARGE SCALE GENOMIC DNA]</scope>
    <source>
        <strain evidence="4">MHOM/IL/81/Friedlin</strain>
    </source>
</reference>
<dbReference type="InterPro" id="IPR002048">
    <property type="entry name" value="EF_hand_dom"/>
</dbReference>
<dbReference type="HOGENOM" id="CLU_272682_0_0_1"/>
<protein>
    <recommendedName>
        <fullName evidence="2">EF-hand domain-containing protein</fullName>
    </recommendedName>
</protein>
<feature type="region of interest" description="Disordered" evidence="1">
    <location>
        <begin position="23"/>
        <end position="184"/>
    </location>
</feature>
<feature type="compositionally biased region" description="Low complexity" evidence="1">
    <location>
        <begin position="75"/>
        <end position="103"/>
    </location>
</feature>
<dbReference type="GO" id="GO:0036064">
    <property type="term" value="C:ciliary basal body"/>
    <property type="evidence" value="ECO:0000266"/>
    <property type="project" value="GeneDB"/>
</dbReference>
<feature type="region of interest" description="Disordered" evidence="1">
    <location>
        <begin position="373"/>
        <end position="401"/>
    </location>
</feature>
<organism evidence="3 4">
    <name type="scientific">Leishmania major</name>
    <dbReference type="NCBI Taxonomy" id="5664"/>
    <lineage>
        <taxon>Eukaryota</taxon>
        <taxon>Discoba</taxon>
        <taxon>Euglenozoa</taxon>
        <taxon>Kinetoplastea</taxon>
        <taxon>Metakinetoplastina</taxon>
        <taxon>Trypanosomatida</taxon>
        <taxon>Trypanosomatidae</taxon>
        <taxon>Leishmaniinae</taxon>
        <taxon>Leishmania</taxon>
    </lineage>
</organism>
<dbReference type="AlphaFoldDB" id="Q4QBX8"/>
<gene>
    <name evidence="3" type="ORF">LMJF_22_0170</name>
</gene>
<feature type="compositionally biased region" description="Low complexity" evidence="1">
    <location>
        <begin position="23"/>
        <end position="34"/>
    </location>
</feature>
<feature type="compositionally biased region" description="Low complexity" evidence="1">
    <location>
        <begin position="119"/>
        <end position="137"/>
    </location>
</feature>